<sequence>PSLAESWEVSEDGLTWTFHLREGVKWVDGNGEAVADVTANDFVAAAKYVLDAKNAASTANIFYGVVEGAKAYYDGTAEPEPAEEGEEAPEPAPEMPWETVGVKAVDDLTLQYTLTHPVPYFLSMITYVCFMPVYEPFLQEKGDQFGVATGNDTLLYNGAYYLAEFKPQESRVIRKNALGWDAENVFIEEVQYIFNMEASTVSPELYLRGEVDEASIDSAIASEWLADPEKAEYIHPVRQTGFYTYFYAFNFDPLFDAEYEPENWKLAVNNENFRKAIYHGLDRLKAMLITDPDNPEPLIYNTVTPPEFVNNNGLDFVDTGALAEITALGLDTFNEEKALEYRDLAKAELEAAGATFPIKVLMPYNPQVGGWDEESQIVEQQLEELLGTDFIDIIVEAGPSTGFLTEVRRAGKYALHKCNWGPDYADPQTYIDPFLKEDSNYNFIWMATQTDEEGNNITDKYYELTAAAVAITGDIAARYEAFAEAEAYLIEHAFIVPFGYGSGGYTGSLLNPFDAQYAPFGISNYRFKGQTKLDDPMNTDEYFEAYDLWLEERAALSE</sequence>
<evidence type="ECO:0000256" key="4">
    <source>
        <dbReference type="ARBA" id="ARBA00022729"/>
    </source>
</evidence>
<proteinExistence type="inferred from homology"/>
<dbReference type="AlphaFoldDB" id="A0A9D0YUQ3"/>
<dbReference type="GO" id="GO:1904680">
    <property type="term" value="F:peptide transmembrane transporter activity"/>
    <property type="evidence" value="ECO:0007669"/>
    <property type="project" value="TreeGrafter"/>
</dbReference>
<keyword evidence="3" id="KW-0813">Transport</keyword>
<dbReference type="InterPro" id="IPR000914">
    <property type="entry name" value="SBP_5_dom"/>
</dbReference>
<dbReference type="Gene3D" id="3.10.105.10">
    <property type="entry name" value="Dipeptide-binding Protein, Domain 3"/>
    <property type="match status" value="1"/>
</dbReference>
<dbReference type="Gene3D" id="3.40.190.10">
    <property type="entry name" value="Periplasmic binding protein-like II"/>
    <property type="match status" value="1"/>
</dbReference>
<reference evidence="6" key="2">
    <citation type="journal article" date="2021" name="PeerJ">
        <title>Extensive microbial diversity within the chicken gut microbiome revealed by metagenomics and culture.</title>
        <authorList>
            <person name="Gilroy R."/>
            <person name="Ravi A."/>
            <person name="Getino M."/>
            <person name="Pursley I."/>
            <person name="Horton D.L."/>
            <person name="Alikhan N.F."/>
            <person name="Baker D."/>
            <person name="Gharbi K."/>
            <person name="Hall N."/>
            <person name="Watson M."/>
            <person name="Adriaenssens E.M."/>
            <person name="Foster-Nyarko E."/>
            <person name="Jarju S."/>
            <person name="Secka A."/>
            <person name="Antonio M."/>
            <person name="Oren A."/>
            <person name="Chaudhuri R.R."/>
            <person name="La Ragione R."/>
            <person name="Hildebrand F."/>
            <person name="Pallen M.J."/>
        </authorList>
    </citation>
    <scope>NUCLEOTIDE SEQUENCE</scope>
    <source>
        <strain evidence="6">ChiHile30-977</strain>
    </source>
</reference>
<evidence type="ECO:0000313" key="6">
    <source>
        <dbReference type="EMBL" id="HIQ62621.1"/>
    </source>
</evidence>
<feature type="domain" description="Solute-binding protein family 5" evidence="5">
    <location>
        <begin position="1"/>
        <end position="441"/>
    </location>
</feature>
<dbReference type="CDD" id="cd08504">
    <property type="entry name" value="PBP2_OppA"/>
    <property type="match status" value="1"/>
</dbReference>
<reference evidence="6" key="1">
    <citation type="submission" date="2020-10" db="EMBL/GenBank/DDBJ databases">
        <authorList>
            <person name="Gilroy R."/>
        </authorList>
    </citation>
    <scope>NUCLEOTIDE SEQUENCE</scope>
    <source>
        <strain evidence="6">ChiHile30-977</strain>
    </source>
</reference>
<evidence type="ECO:0000259" key="5">
    <source>
        <dbReference type="Pfam" id="PF00496"/>
    </source>
</evidence>
<comment type="caution">
    <text evidence="6">The sequence shown here is derived from an EMBL/GenBank/DDBJ whole genome shotgun (WGS) entry which is preliminary data.</text>
</comment>
<accession>A0A9D0YUQ3</accession>
<dbReference type="InterPro" id="IPR023765">
    <property type="entry name" value="SBP_5_CS"/>
</dbReference>
<dbReference type="PANTHER" id="PTHR30290:SF10">
    <property type="entry name" value="PERIPLASMIC OLIGOPEPTIDE-BINDING PROTEIN-RELATED"/>
    <property type="match status" value="1"/>
</dbReference>
<gene>
    <name evidence="6" type="ORF">IAA66_03425</name>
</gene>
<evidence type="ECO:0000313" key="7">
    <source>
        <dbReference type="Proteomes" id="UP000886819"/>
    </source>
</evidence>
<dbReference type="SUPFAM" id="SSF53850">
    <property type="entry name" value="Periplasmic binding protein-like II"/>
    <property type="match status" value="1"/>
</dbReference>
<evidence type="ECO:0000256" key="2">
    <source>
        <dbReference type="ARBA" id="ARBA00005695"/>
    </source>
</evidence>
<dbReference type="GO" id="GO:0015833">
    <property type="term" value="P:peptide transport"/>
    <property type="evidence" value="ECO:0007669"/>
    <property type="project" value="TreeGrafter"/>
</dbReference>
<dbReference type="EMBL" id="DVFI01000048">
    <property type="protein sequence ID" value="HIQ62621.1"/>
    <property type="molecule type" value="Genomic_DNA"/>
</dbReference>
<evidence type="ECO:0000256" key="3">
    <source>
        <dbReference type="ARBA" id="ARBA00022448"/>
    </source>
</evidence>
<protein>
    <submittedName>
        <fullName evidence="6">Peptide ABC transporter substrate-binding protein</fullName>
    </submittedName>
</protein>
<dbReference type="Pfam" id="PF00496">
    <property type="entry name" value="SBP_bac_5"/>
    <property type="match status" value="1"/>
</dbReference>
<dbReference type="Gene3D" id="3.90.76.10">
    <property type="entry name" value="Dipeptide-binding Protein, Domain 1"/>
    <property type="match status" value="1"/>
</dbReference>
<dbReference type="InterPro" id="IPR039424">
    <property type="entry name" value="SBP_5"/>
</dbReference>
<dbReference type="PANTHER" id="PTHR30290">
    <property type="entry name" value="PERIPLASMIC BINDING COMPONENT OF ABC TRANSPORTER"/>
    <property type="match status" value="1"/>
</dbReference>
<comment type="similarity">
    <text evidence="2">Belongs to the bacterial solute-binding protein 5 family.</text>
</comment>
<dbReference type="GO" id="GO:0005886">
    <property type="term" value="C:plasma membrane"/>
    <property type="evidence" value="ECO:0007669"/>
    <property type="project" value="UniProtKB-SubCell"/>
</dbReference>
<feature type="non-terminal residue" evidence="6">
    <location>
        <position position="1"/>
    </location>
</feature>
<evidence type="ECO:0000256" key="1">
    <source>
        <dbReference type="ARBA" id="ARBA00004193"/>
    </source>
</evidence>
<organism evidence="6 7">
    <name type="scientific">Candidatus Avichristensenella intestinipullorum</name>
    <dbReference type="NCBI Taxonomy" id="2840693"/>
    <lineage>
        <taxon>Bacteria</taxon>
        <taxon>Bacillati</taxon>
        <taxon>Bacillota</taxon>
        <taxon>Clostridia</taxon>
        <taxon>Candidatus Avichristensenella</taxon>
    </lineage>
</organism>
<name>A0A9D0YUQ3_9FIRM</name>
<keyword evidence="4" id="KW-0732">Signal</keyword>
<dbReference type="PROSITE" id="PS01040">
    <property type="entry name" value="SBP_BACTERIAL_5"/>
    <property type="match status" value="1"/>
</dbReference>
<dbReference type="Proteomes" id="UP000886819">
    <property type="component" value="Unassembled WGS sequence"/>
</dbReference>
<comment type="subcellular location">
    <subcellularLocation>
        <location evidence="1">Cell membrane</location>
        <topology evidence="1">Lipid-anchor</topology>
    </subcellularLocation>
</comment>